<sequence>MTRHCCAEMARRAAWECGSHPSPFDCPDAVVRFDARFREYGLIVHDGGTSVIGIAFCPWCGRKLPESARDRWFDELESRGIDPWEDEIPEEFRDGRWLGP</sequence>
<keyword evidence="3" id="KW-1185">Reference proteome</keyword>
<evidence type="ECO:0000259" key="1">
    <source>
        <dbReference type="Pfam" id="PF22400"/>
    </source>
</evidence>
<organism evidence="2 3">
    <name type="scientific">Streptomyces glaucosporus</name>
    <dbReference type="NCBI Taxonomy" id="284044"/>
    <lineage>
        <taxon>Bacteria</taxon>
        <taxon>Bacillati</taxon>
        <taxon>Actinomycetota</taxon>
        <taxon>Actinomycetes</taxon>
        <taxon>Kitasatosporales</taxon>
        <taxon>Streptomycetaceae</taxon>
        <taxon>Streptomyces</taxon>
    </lineage>
</organism>
<evidence type="ECO:0000313" key="2">
    <source>
        <dbReference type="EMBL" id="GAA2406212.1"/>
    </source>
</evidence>
<dbReference type="EMBL" id="BAAATJ010000018">
    <property type="protein sequence ID" value="GAA2406212.1"/>
    <property type="molecule type" value="Genomic_DNA"/>
</dbReference>
<gene>
    <name evidence="2" type="ORF">GCM10010420_37640</name>
</gene>
<protein>
    <recommendedName>
        <fullName evidence="1">DUF6980 domain-containing protein</fullName>
    </recommendedName>
</protein>
<comment type="caution">
    <text evidence="2">The sequence shown here is derived from an EMBL/GenBank/DDBJ whole genome shotgun (WGS) entry which is preliminary data.</text>
</comment>
<dbReference type="Proteomes" id="UP001500058">
    <property type="component" value="Unassembled WGS sequence"/>
</dbReference>
<feature type="domain" description="DUF6980" evidence="1">
    <location>
        <begin position="3"/>
        <end position="98"/>
    </location>
</feature>
<dbReference type="Pfam" id="PF22400">
    <property type="entry name" value="DUF6980"/>
    <property type="match status" value="1"/>
</dbReference>
<proteinExistence type="predicted"/>
<accession>A0ABP5VLC6</accession>
<reference evidence="3" key="1">
    <citation type="journal article" date="2019" name="Int. J. Syst. Evol. Microbiol.">
        <title>The Global Catalogue of Microorganisms (GCM) 10K type strain sequencing project: providing services to taxonomists for standard genome sequencing and annotation.</title>
        <authorList>
            <consortium name="The Broad Institute Genomics Platform"/>
            <consortium name="The Broad Institute Genome Sequencing Center for Infectious Disease"/>
            <person name="Wu L."/>
            <person name="Ma J."/>
        </authorList>
    </citation>
    <scope>NUCLEOTIDE SEQUENCE [LARGE SCALE GENOMIC DNA]</scope>
    <source>
        <strain evidence="3">JCM 6921</strain>
    </source>
</reference>
<dbReference type="RefSeq" id="WP_344632225.1">
    <property type="nucleotide sequence ID" value="NZ_BAAATJ010000018.1"/>
</dbReference>
<name>A0ABP5VLC6_9ACTN</name>
<evidence type="ECO:0000313" key="3">
    <source>
        <dbReference type="Proteomes" id="UP001500058"/>
    </source>
</evidence>
<dbReference type="InterPro" id="IPR053918">
    <property type="entry name" value="DUF6980"/>
</dbReference>